<dbReference type="EMBL" id="BARU01006151">
    <property type="protein sequence ID" value="GAH45570.1"/>
    <property type="molecule type" value="Genomic_DNA"/>
</dbReference>
<evidence type="ECO:0000256" key="1">
    <source>
        <dbReference type="ARBA" id="ARBA00022737"/>
    </source>
</evidence>
<name>X1GL67_9ZZZZ</name>
<protein>
    <recommendedName>
        <fullName evidence="2">Prenyltransferase alpha-alpha toroid domain-containing protein</fullName>
    </recommendedName>
</protein>
<dbReference type="Gene3D" id="1.50.10.20">
    <property type="match status" value="1"/>
</dbReference>
<dbReference type="Pfam" id="PF00432">
    <property type="entry name" value="Prenyltrans"/>
    <property type="match status" value="1"/>
</dbReference>
<sequence length="194" mass="23453">MSNVEKKFAYPYITKFKKEPFKSFTNIKRRKIRNFYYSEYSKLVEFYQHFNHILVNDFNLNLENIFWLILLRKYLKEEKRKNRDDIFNFIKKCEIQQHDQIGFKNTPLSEKKPDICSTYFALSSLKNLGLLNEYLISEGRTQVKEQIKNFMLSLIKNHRFLHCQDKECEICKSISSTRLLFYVLEIFTILGVDV</sequence>
<accession>X1GL67</accession>
<comment type="caution">
    <text evidence="3">The sequence shown here is derived from an EMBL/GenBank/DDBJ whole genome shotgun (WGS) entry which is preliminary data.</text>
</comment>
<reference evidence="3" key="1">
    <citation type="journal article" date="2014" name="Front. Microbiol.">
        <title>High frequency of phylogenetically diverse reductive dehalogenase-homologous genes in deep subseafloor sedimentary metagenomes.</title>
        <authorList>
            <person name="Kawai M."/>
            <person name="Futagami T."/>
            <person name="Toyoda A."/>
            <person name="Takaki Y."/>
            <person name="Nishi S."/>
            <person name="Hori S."/>
            <person name="Arai W."/>
            <person name="Tsubouchi T."/>
            <person name="Morono Y."/>
            <person name="Uchiyama I."/>
            <person name="Ito T."/>
            <person name="Fujiyama A."/>
            <person name="Inagaki F."/>
            <person name="Takami H."/>
        </authorList>
    </citation>
    <scope>NUCLEOTIDE SEQUENCE</scope>
    <source>
        <strain evidence="3">Expedition CK06-06</strain>
    </source>
</reference>
<evidence type="ECO:0000259" key="2">
    <source>
        <dbReference type="Pfam" id="PF00432"/>
    </source>
</evidence>
<keyword evidence="1" id="KW-0677">Repeat</keyword>
<feature type="domain" description="Prenyltransferase alpha-alpha toroid" evidence="2">
    <location>
        <begin position="60"/>
        <end position="190"/>
    </location>
</feature>
<dbReference type="GO" id="GO:0003824">
    <property type="term" value="F:catalytic activity"/>
    <property type="evidence" value="ECO:0007669"/>
    <property type="project" value="InterPro"/>
</dbReference>
<proteinExistence type="predicted"/>
<evidence type="ECO:0000313" key="3">
    <source>
        <dbReference type="EMBL" id="GAH45570.1"/>
    </source>
</evidence>
<dbReference type="InterPro" id="IPR001330">
    <property type="entry name" value="Prenyltrans"/>
</dbReference>
<organism evidence="3">
    <name type="scientific">marine sediment metagenome</name>
    <dbReference type="NCBI Taxonomy" id="412755"/>
    <lineage>
        <taxon>unclassified sequences</taxon>
        <taxon>metagenomes</taxon>
        <taxon>ecological metagenomes</taxon>
    </lineage>
</organism>
<feature type="non-terminal residue" evidence="3">
    <location>
        <position position="194"/>
    </location>
</feature>
<gene>
    <name evidence="3" type="ORF">S03H2_12080</name>
</gene>
<dbReference type="AlphaFoldDB" id="X1GL67"/>